<reference evidence="2" key="1">
    <citation type="submission" date="2021-11" db="EMBL/GenBank/DDBJ databases">
        <title>Streptomyces corallinus and Kineosporia corallina sp. nov., two new coral-derived marine actinobacteria.</title>
        <authorList>
            <person name="Buangrab K."/>
            <person name="Sutthacheep M."/>
            <person name="Yeemin T."/>
            <person name="Harunari E."/>
            <person name="Igarashi Y."/>
            <person name="Sripreechasak P."/>
            <person name="Kanchanasin P."/>
            <person name="Tanasupawat S."/>
            <person name="Phongsopitanun W."/>
        </authorList>
    </citation>
    <scope>NUCLEOTIDE SEQUENCE</scope>
    <source>
        <strain evidence="2">JCM 31032</strain>
    </source>
</reference>
<dbReference type="Pfam" id="PF00753">
    <property type="entry name" value="Lactamase_B"/>
    <property type="match status" value="1"/>
</dbReference>
<dbReference type="InterPro" id="IPR001279">
    <property type="entry name" value="Metallo-B-lactamas"/>
</dbReference>
<dbReference type="InterPro" id="IPR051453">
    <property type="entry name" value="MBL_Glyoxalase_II"/>
</dbReference>
<proteinExistence type="predicted"/>
<dbReference type="PANTHER" id="PTHR46233:SF1">
    <property type="entry name" value="CONSERVED PROTEIN"/>
    <property type="match status" value="1"/>
</dbReference>
<comment type="caution">
    <text evidence="2">The sequence shown here is derived from an EMBL/GenBank/DDBJ whole genome shotgun (WGS) entry which is preliminary data.</text>
</comment>
<dbReference type="PANTHER" id="PTHR46233">
    <property type="entry name" value="HYDROXYACYLGLUTATHIONE HYDROLASE GLOC"/>
    <property type="match status" value="1"/>
</dbReference>
<feature type="domain" description="Metallo-beta-lactamase" evidence="1">
    <location>
        <begin position="54"/>
        <end position="219"/>
    </location>
</feature>
<sequence length="240" mass="25895">MDHPAMSRSRVRVGLVGWQGMPMVYSGEVTHGGPADVRDLPDAVIRKASVSPQDNNTYLITCRATGEQLLIDAAEDAERISTLIGEGGGVLRGIVTTHQHWDHHRALAEVAAVTKAPTLAGEEDADALPVQPDVRLRHGDKVAIGELTLEVVHLRGHTPGSITLVLTSSDGSVHAFTGDSLFPGGVGKTTQDTFPSLIADVEQRLFDVYPDETWIYPGHGKDTTLGVERPHLAAWHERGW</sequence>
<dbReference type="SMART" id="SM00849">
    <property type="entry name" value="Lactamase_B"/>
    <property type="match status" value="1"/>
</dbReference>
<protein>
    <submittedName>
        <fullName evidence="2">MBL fold metallo-hydrolase</fullName>
    </submittedName>
</protein>
<dbReference type="CDD" id="cd06262">
    <property type="entry name" value="metallo-hydrolase-like_MBL-fold"/>
    <property type="match status" value="1"/>
</dbReference>
<evidence type="ECO:0000313" key="3">
    <source>
        <dbReference type="Proteomes" id="UP001138997"/>
    </source>
</evidence>
<accession>A0A9X1NC17</accession>
<dbReference type="Proteomes" id="UP001138997">
    <property type="component" value="Unassembled WGS sequence"/>
</dbReference>
<dbReference type="SUPFAM" id="SSF56281">
    <property type="entry name" value="Metallo-hydrolase/oxidoreductase"/>
    <property type="match status" value="1"/>
</dbReference>
<dbReference type="InterPro" id="IPR036866">
    <property type="entry name" value="RibonucZ/Hydroxyglut_hydro"/>
</dbReference>
<keyword evidence="3" id="KW-1185">Reference proteome</keyword>
<dbReference type="Gene3D" id="3.60.15.10">
    <property type="entry name" value="Ribonuclease Z/Hydroxyacylglutathione hydrolase-like"/>
    <property type="match status" value="1"/>
</dbReference>
<gene>
    <name evidence="2" type="ORF">LR394_10665</name>
</gene>
<evidence type="ECO:0000259" key="1">
    <source>
        <dbReference type="SMART" id="SM00849"/>
    </source>
</evidence>
<dbReference type="AlphaFoldDB" id="A0A9X1NC17"/>
<dbReference type="EMBL" id="JAJOMB010000004">
    <property type="protein sequence ID" value="MCD5311363.1"/>
    <property type="molecule type" value="Genomic_DNA"/>
</dbReference>
<name>A0A9X1NC17_9ACTN</name>
<evidence type="ECO:0000313" key="2">
    <source>
        <dbReference type="EMBL" id="MCD5311363.1"/>
    </source>
</evidence>
<organism evidence="2 3">
    <name type="scientific">Kineosporia babensis</name>
    <dbReference type="NCBI Taxonomy" id="499548"/>
    <lineage>
        <taxon>Bacteria</taxon>
        <taxon>Bacillati</taxon>
        <taxon>Actinomycetota</taxon>
        <taxon>Actinomycetes</taxon>
        <taxon>Kineosporiales</taxon>
        <taxon>Kineosporiaceae</taxon>
        <taxon>Kineosporia</taxon>
    </lineage>
</organism>